<reference evidence="1" key="2">
    <citation type="journal article" date="2015" name="Fish Shellfish Immunol.">
        <title>Early steps in the European eel (Anguilla anguilla)-Vibrio vulnificus interaction in the gills: Role of the RtxA13 toxin.</title>
        <authorList>
            <person name="Callol A."/>
            <person name="Pajuelo D."/>
            <person name="Ebbesson L."/>
            <person name="Teles M."/>
            <person name="MacKenzie S."/>
            <person name="Amaro C."/>
        </authorList>
    </citation>
    <scope>NUCLEOTIDE SEQUENCE</scope>
</reference>
<sequence length="26" mass="3185">MAGEAYRLKSQKRVLCVKEKWRYNNI</sequence>
<dbReference type="EMBL" id="GBXM01051660">
    <property type="protein sequence ID" value="JAH56917.1"/>
    <property type="molecule type" value="Transcribed_RNA"/>
</dbReference>
<evidence type="ECO:0000313" key="1">
    <source>
        <dbReference type="EMBL" id="JAH56917.1"/>
    </source>
</evidence>
<organism evidence="1">
    <name type="scientific">Anguilla anguilla</name>
    <name type="common">European freshwater eel</name>
    <name type="synonym">Muraena anguilla</name>
    <dbReference type="NCBI Taxonomy" id="7936"/>
    <lineage>
        <taxon>Eukaryota</taxon>
        <taxon>Metazoa</taxon>
        <taxon>Chordata</taxon>
        <taxon>Craniata</taxon>
        <taxon>Vertebrata</taxon>
        <taxon>Euteleostomi</taxon>
        <taxon>Actinopterygii</taxon>
        <taxon>Neopterygii</taxon>
        <taxon>Teleostei</taxon>
        <taxon>Anguilliformes</taxon>
        <taxon>Anguillidae</taxon>
        <taxon>Anguilla</taxon>
    </lineage>
</organism>
<name>A0A0E9TTY9_ANGAN</name>
<proteinExistence type="predicted"/>
<accession>A0A0E9TTY9</accession>
<dbReference type="AlphaFoldDB" id="A0A0E9TTY9"/>
<reference evidence="1" key="1">
    <citation type="submission" date="2014-11" db="EMBL/GenBank/DDBJ databases">
        <authorList>
            <person name="Amaro Gonzalez C."/>
        </authorList>
    </citation>
    <scope>NUCLEOTIDE SEQUENCE</scope>
</reference>
<protein>
    <submittedName>
        <fullName evidence="1">Uncharacterized protein</fullName>
    </submittedName>
</protein>